<evidence type="ECO:0000256" key="4">
    <source>
        <dbReference type="ARBA" id="ARBA00022989"/>
    </source>
</evidence>
<feature type="transmembrane region" description="Helical" evidence="6">
    <location>
        <begin position="195"/>
        <end position="213"/>
    </location>
</feature>
<organism evidence="7 8">
    <name type="scientific">Limnochorda pilosa</name>
    <dbReference type="NCBI Taxonomy" id="1555112"/>
    <lineage>
        <taxon>Bacteria</taxon>
        <taxon>Bacillati</taxon>
        <taxon>Bacillota</taxon>
        <taxon>Limnochordia</taxon>
        <taxon>Limnochordales</taxon>
        <taxon>Limnochordaceae</taxon>
        <taxon>Limnochorda</taxon>
    </lineage>
</organism>
<dbReference type="PANTHER" id="PTHR30028">
    <property type="entry name" value="UPF0014 INNER MEMBRANE PROTEIN YBBM-RELATED"/>
    <property type="match status" value="1"/>
</dbReference>
<dbReference type="GO" id="GO:0005886">
    <property type="term" value="C:plasma membrane"/>
    <property type="evidence" value="ECO:0007669"/>
    <property type="project" value="TreeGrafter"/>
</dbReference>
<comment type="similarity">
    <text evidence="2">Belongs to the UPF0014 family.</text>
</comment>
<dbReference type="RefSeq" id="WP_198409534.1">
    <property type="nucleotide sequence ID" value="NZ_AP014924.1"/>
</dbReference>
<dbReference type="PATRIC" id="fig|1555112.3.peg.2717"/>
<dbReference type="InterPro" id="IPR005226">
    <property type="entry name" value="UPF0014_fam"/>
</dbReference>
<evidence type="ECO:0000256" key="1">
    <source>
        <dbReference type="ARBA" id="ARBA00004141"/>
    </source>
</evidence>
<feature type="transmembrane region" description="Helical" evidence="6">
    <location>
        <begin position="225"/>
        <end position="247"/>
    </location>
</feature>
<gene>
    <name evidence="7" type="ORF">LIP_2678</name>
</gene>
<dbReference type="EMBL" id="AP014924">
    <property type="protein sequence ID" value="BAS28508.1"/>
    <property type="molecule type" value="Genomic_DNA"/>
</dbReference>
<protein>
    <recommendedName>
        <fullName evidence="9">ABC transporter permease</fullName>
    </recommendedName>
</protein>
<evidence type="ECO:0000256" key="6">
    <source>
        <dbReference type="SAM" id="Phobius"/>
    </source>
</evidence>
<feature type="transmembrane region" description="Helical" evidence="6">
    <location>
        <begin position="124"/>
        <end position="148"/>
    </location>
</feature>
<dbReference type="Proteomes" id="UP000065807">
    <property type="component" value="Chromosome"/>
</dbReference>
<proteinExistence type="inferred from homology"/>
<evidence type="ECO:0008006" key="9">
    <source>
        <dbReference type="Google" id="ProtNLM"/>
    </source>
</evidence>
<accession>A0A0K2SMZ8</accession>
<dbReference type="PANTHER" id="PTHR30028:SF0">
    <property type="entry name" value="PROTEIN ALUMINUM SENSITIVE 3"/>
    <property type="match status" value="1"/>
</dbReference>
<dbReference type="Pfam" id="PF03649">
    <property type="entry name" value="UPF0014"/>
    <property type="match status" value="1"/>
</dbReference>
<comment type="subcellular location">
    <subcellularLocation>
        <location evidence="1">Membrane</location>
        <topology evidence="1">Multi-pass membrane protein</topology>
    </subcellularLocation>
</comment>
<reference evidence="8" key="1">
    <citation type="submission" date="2015-07" db="EMBL/GenBank/DDBJ databases">
        <title>Complete genome sequence and phylogenetic analysis of Limnochorda pilosa.</title>
        <authorList>
            <person name="Watanabe M."/>
            <person name="Kojima H."/>
            <person name="Fukui M."/>
        </authorList>
    </citation>
    <scope>NUCLEOTIDE SEQUENCE [LARGE SCALE GENOMIC DNA]</scope>
    <source>
        <strain evidence="8">HC45</strain>
    </source>
</reference>
<keyword evidence="5 6" id="KW-0472">Membrane</keyword>
<keyword evidence="8" id="KW-1185">Reference proteome</keyword>
<evidence type="ECO:0000313" key="7">
    <source>
        <dbReference type="EMBL" id="BAS28508.1"/>
    </source>
</evidence>
<evidence type="ECO:0000256" key="5">
    <source>
        <dbReference type="ARBA" id="ARBA00023136"/>
    </source>
</evidence>
<dbReference type="KEGG" id="lpil:LIP_2678"/>
<dbReference type="AlphaFoldDB" id="A0A0K2SMZ8"/>
<dbReference type="STRING" id="1555112.LIP_2678"/>
<keyword evidence="3 6" id="KW-0812">Transmembrane</keyword>
<evidence type="ECO:0000256" key="2">
    <source>
        <dbReference type="ARBA" id="ARBA00005268"/>
    </source>
</evidence>
<feature type="transmembrane region" description="Helical" evidence="6">
    <location>
        <begin position="96"/>
        <end position="118"/>
    </location>
</feature>
<evidence type="ECO:0000256" key="3">
    <source>
        <dbReference type="ARBA" id="ARBA00022692"/>
    </source>
</evidence>
<keyword evidence="4 6" id="KW-1133">Transmembrane helix</keyword>
<evidence type="ECO:0000313" key="8">
    <source>
        <dbReference type="Proteomes" id="UP000065807"/>
    </source>
</evidence>
<name>A0A0K2SMZ8_LIMPI</name>
<feature type="transmembrane region" description="Helical" evidence="6">
    <location>
        <begin position="52"/>
        <end position="75"/>
    </location>
</feature>
<sequence>MNSGVVPISDWQLALSALLLLMAGGVSAALRLGLLRSLVWGAVRTFVQLTLIGYALTYIFALNNVWLILVIVILMTWVASRASTKRSGIGSAYPRALAFLALFASTFLVGVIVVGLIIGPDPWYSARVAVPIFGMILGNSMNGIALSLERLYSTARAHAGEVEQLLAFGAKPWEAVRRHVKEAIRAGMTPTINSLMVVGLVSLPGMMTGQILGGADPHQAVRYQIVVMFMIAAAVAIGCLLMVGLSYRRLFNDEDALIPELQRSRGE</sequence>
<reference evidence="8" key="2">
    <citation type="journal article" date="2016" name="Int. J. Syst. Evol. Microbiol.">
        <title>Complete genome sequence and cell structure of Limnochorda pilosa, a Gram-negative spore-former within the phylum Firmicutes.</title>
        <authorList>
            <person name="Watanabe M."/>
            <person name="Kojima H."/>
            <person name="Fukui M."/>
        </authorList>
    </citation>
    <scope>NUCLEOTIDE SEQUENCE [LARGE SCALE GENOMIC DNA]</scope>
    <source>
        <strain evidence="8">HC45</strain>
    </source>
</reference>